<evidence type="ECO:0000256" key="1">
    <source>
        <dbReference type="ARBA" id="ARBA00021268"/>
    </source>
</evidence>
<accession>A0A8W8NEZ1</accession>
<evidence type="ECO:0000313" key="4">
    <source>
        <dbReference type="Proteomes" id="UP000005408"/>
    </source>
</evidence>
<dbReference type="Gene3D" id="1.10.10.390">
    <property type="match status" value="1"/>
</dbReference>
<evidence type="ECO:0000313" key="3">
    <source>
        <dbReference type="EnsemblMetazoa" id="G5877.1:cds"/>
    </source>
</evidence>
<feature type="domain" description="Histone acetyltransferase type B catalytic subunit C-terminal" evidence="2">
    <location>
        <begin position="37"/>
        <end position="76"/>
    </location>
</feature>
<dbReference type="InterPro" id="IPR048776">
    <property type="entry name" value="HAT1_C"/>
</dbReference>
<dbReference type="Pfam" id="PF21183">
    <property type="entry name" value="HAT1_C"/>
    <property type="match status" value="1"/>
</dbReference>
<dbReference type="SUPFAM" id="SSF55729">
    <property type="entry name" value="Acyl-CoA N-acyltransferases (Nat)"/>
    <property type="match status" value="1"/>
</dbReference>
<dbReference type="PANTHER" id="PTHR12046">
    <property type="entry name" value="HISTONE ACETYLTRANSFERASE TYPE B CATALYTIC SUBUNIT"/>
    <property type="match status" value="1"/>
</dbReference>
<dbReference type="InterPro" id="IPR016181">
    <property type="entry name" value="Acyl_CoA_acyltransferase"/>
</dbReference>
<protein>
    <recommendedName>
        <fullName evidence="1">Histone acetyltransferase type B catalytic subunit</fullName>
    </recommendedName>
</protein>
<sequence>MGLCAEMLQTFYNDAYRRKEVLDITVEDPSENFQRVRDFVDVKNCQGLSSFQPSKLLKGFSEEMQKEAREKFKLNRATDMSDKEQYKSYRLDMKKRLNAPFQKNGRDFDKLKNVLRPDEFSATLSSITEDQRHQYLESTFQENVETYRKVIDRLATH</sequence>
<organism evidence="3 4">
    <name type="scientific">Magallana gigas</name>
    <name type="common">Pacific oyster</name>
    <name type="synonym">Crassostrea gigas</name>
    <dbReference type="NCBI Taxonomy" id="29159"/>
    <lineage>
        <taxon>Eukaryota</taxon>
        <taxon>Metazoa</taxon>
        <taxon>Spiralia</taxon>
        <taxon>Lophotrochozoa</taxon>
        <taxon>Mollusca</taxon>
        <taxon>Bivalvia</taxon>
        <taxon>Autobranchia</taxon>
        <taxon>Pteriomorphia</taxon>
        <taxon>Ostreida</taxon>
        <taxon>Ostreoidea</taxon>
        <taxon>Ostreidae</taxon>
        <taxon>Magallana</taxon>
    </lineage>
</organism>
<name>A0A8W8NEZ1_MAGGI</name>
<dbReference type="InterPro" id="IPR017380">
    <property type="entry name" value="Hist_AcTrfase_B-typ_cat-su"/>
</dbReference>
<keyword evidence="4" id="KW-1185">Reference proteome</keyword>
<dbReference type="GO" id="GO:0004402">
    <property type="term" value="F:histone acetyltransferase activity"/>
    <property type="evidence" value="ECO:0007669"/>
    <property type="project" value="InterPro"/>
</dbReference>
<dbReference type="AlphaFoldDB" id="A0A8W8NEZ1"/>
<dbReference type="GO" id="GO:0031509">
    <property type="term" value="P:subtelomeric heterochromatin formation"/>
    <property type="evidence" value="ECO:0007669"/>
    <property type="project" value="InterPro"/>
</dbReference>
<proteinExistence type="predicted"/>
<dbReference type="GO" id="GO:0005634">
    <property type="term" value="C:nucleus"/>
    <property type="evidence" value="ECO:0007669"/>
    <property type="project" value="InterPro"/>
</dbReference>
<evidence type="ECO:0000259" key="2">
    <source>
        <dbReference type="Pfam" id="PF21183"/>
    </source>
</evidence>
<reference evidence="3" key="1">
    <citation type="submission" date="2022-08" db="UniProtKB">
        <authorList>
            <consortium name="EnsemblMetazoa"/>
        </authorList>
    </citation>
    <scope>IDENTIFICATION</scope>
    <source>
        <strain evidence="3">05x7-T-G4-1.051#20</strain>
    </source>
</reference>
<dbReference type="InterPro" id="IPR013523">
    <property type="entry name" value="Hist_AcTrfase_HAT1_C"/>
</dbReference>
<dbReference type="GO" id="GO:0000781">
    <property type="term" value="C:chromosome, telomeric region"/>
    <property type="evidence" value="ECO:0007669"/>
    <property type="project" value="GOC"/>
</dbReference>
<dbReference type="Proteomes" id="UP000005408">
    <property type="component" value="Unassembled WGS sequence"/>
</dbReference>
<dbReference type="Gene3D" id="3.40.630.30">
    <property type="match status" value="1"/>
</dbReference>
<dbReference type="GO" id="GO:0042393">
    <property type="term" value="F:histone binding"/>
    <property type="evidence" value="ECO:0007669"/>
    <property type="project" value="InterPro"/>
</dbReference>
<dbReference type="EnsemblMetazoa" id="G5877.1">
    <property type="protein sequence ID" value="G5877.1:cds"/>
    <property type="gene ID" value="G5877"/>
</dbReference>